<protein>
    <submittedName>
        <fullName evidence="1">Uncharacterized protein</fullName>
    </submittedName>
</protein>
<dbReference type="AlphaFoldDB" id="Q2GJP8"/>
<accession>Q2GJP8</accession>
<keyword evidence="2" id="KW-1185">Reference proteome</keyword>
<dbReference type="Proteomes" id="UP000001943">
    <property type="component" value="Chromosome"/>
</dbReference>
<dbReference type="EMBL" id="CP000235">
    <property type="protein sequence ID" value="ABD44204.1"/>
    <property type="molecule type" value="Genomic_DNA"/>
</dbReference>
<organism evidence="1 2">
    <name type="scientific">Anaplasma phagocytophilum (strain HZ)</name>
    <dbReference type="NCBI Taxonomy" id="212042"/>
    <lineage>
        <taxon>Bacteria</taxon>
        <taxon>Pseudomonadati</taxon>
        <taxon>Pseudomonadota</taxon>
        <taxon>Alphaproteobacteria</taxon>
        <taxon>Rickettsiales</taxon>
        <taxon>Anaplasmataceae</taxon>
        <taxon>Anaplasma</taxon>
        <taxon>phagocytophilum group</taxon>
    </lineage>
</organism>
<dbReference type="KEGG" id="aph:APH_0826"/>
<gene>
    <name evidence="1" type="ordered locus">APH_0826</name>
</gene>
<dbReference type="HOGENOM" id="CLU_2931013_0_0_5"/>
<reference evidence="1 2" key="1">
    <citation type="journal article" date="2006" name="PLoS Genet.">
        <title>Comparative genomics of emerging human ehrlichiosis agents.</title>
        <authorList>
            <person name="Dunning Hotopp J.C."/>
            <person name="Lin M."/>
            <person name="Madupu R."/>
            <person name="Crabtree J."/>
            <person name="Angiuoli S.V."/>
            <person name="Eisen J.A."/>
            <person name="Seshadri R."/>
            <person name="Ren Q."/>
            <person name="Wu M."/>
            <person name="Utterback T.R."/>
            <person name="Smith S."/>
            <person name="Lewis M."/>
            <person name="Khouri H."/>
            <person name="Zhang C."/>
            <person name="Niu H."/>
            <person name="Lin Q."/>
            <person name="Ohashi N."/>
            <person name="Zhi N."/>
            <person name="Nelson W."/>
            <person name="Brinkac L.M."/>
            <person name="Dodson R.J."/>
            <person name="Rosovitz M.J."/>
            <person name="Sundaram J."/>
            <person name="Daugherty S.C."/>
            <person name="Davidsen T."/>
            <person name="Durkin A.S."/>
            <person name="Gwinn M."/>
            <person name="Haft D.H."/>
            <person name="Selengut J.D."/>
            <person name="Sullivan S.A."/>
            <person name="Zafar N."/>
            <person name="Zhou L."/>
            <person name="Benahmed F."/>
            <person name="Forberger H."/>
            <person name="Halpin R."/>
            <person name="Mulligan S."/>
            <person name="Robinson J."/>
            <person name="White O."/>
            <person name="Rikihisa Y."/>
            <person name="Tettelin H."/>
        </authorList>
    </citation>
    <scope>NUCLEOTIDE SEQUENCE [LARGE SCALE GENOMIC DNA]</scope>
    <source>
        <strain evidence="1 2">HZ</strain>
    </source>
</reference>
<evidence type="ECO:0000313" key="1">
    <source>
        <dbReference type="EMBL" id="ABD44204.1"/>
    </source>
</evidence>
<evidence type="ECO:0000313" key="2">
    <source>
        <dbReference type="Proteomes" id="UP000001943"/>
    </source>
</evidence>
<dbReference type="PaxDb" id="212042-APH_0826"/>
<proteinExistence type="predicted"/>
<sequence length="60" mass="6383">MDNAFGKPAPSFSTLQPSISPEANKVDAIKRISKHESISRVSEGIGSLLTRARNLCVSVA</sequence>
<name>Q2GJP8_ANAPZ</name>
<dbReference type="EnsemblBacteria" id="ABD44204">
    <property type="protein sequence ID" value="ABD44204"/>
    <property type="gene ID" value="APH_0826"/>
</dbReference>